<protein>
    <submittedName>
        <fullName evidence="4">Siderophore synthetase component</fullName>
    </submittedName>
</protein>
<feature type="domain" description="Aerobactin siderophore biosynthesis IucA/IucC-like C-terminal" evidence="3">
    <location>
        <begin position="401"/>
        <end position="540"/>
    </location>
</feature>
<evidence type="ECO:0000313" key="5">
    <source>
        <dbReference type="Proteomes" id="UP000557688"/>
    </source>
</evidence>
<evidence type="ECO:0000259" key="2">
    <source>
        <dbReference type="Pfam" id="PF04183"/>
    </source>
</evidence>
<dbReference type="PANTHER" id="PTHR34384">
    <property type="entry name" value="L-2,3-DIAMINOPROPANOATE--CITRATE LIGASE"/>
    <property type="match status" value="1"/>
</dbReference>
<dbReference type="InterPro" id="IPR022770">
    <property type="entry name" value="IucA/IucC-like_C"/>
</dbReference>
<comment type="similarity">
    <text evidence="1">Belongs to the IucA/IucC family.</text>
</comment>
<dbReference type="RefSeq" id="WP_183275309.1">
    <property type="nucleotide sequence ID" value="NZ_JACHXV010000009.1"/>
</dbReference>
<dbReference type="PANTHER" id="PTHR34384:SF5">
    <property type="entry name" value="L-2,3-DIAMINOPROPANOATE--CITRATE LIGASE"/>
    <property type="match status" value="1"/>
</dbReference>
<dbReference type="GO" id="GO:0019290">
    <property type="term" value="P:siderophore biosynthetic process"/>
    <property type="evidence" value="ECO:0007669"/>
    <property type="project" value="InterPro"/>
</dbReference>
<evidence type="ECO:0000256" key="1">
    <source>
        <dbReference type="ARBA" id="ARBA00007832"/>
    </source>
</evidence>
<keyword evidence="5" id="KW-1185">Reference proteome</keyword>
<accession>A0A839V558</accession>
<evidence type="ECO:0000313" key="4">
    <source>
        <dbReference type="EMBL" id="MBB3174581.1"/>
    </source>
</evidence>
<dbReference type="Pfam" id="PF06276">
    <property type="entry name" value="FhuF"/>
    <property type="match status" value="1"/>
</dbReference>
<gene>
    <name evidence="4" type="ORF">FHR90_002426</name>
</gene>
<feature type="domain" description="Aerobactin siderophore biosynthesis IucA/IucC N-terminal" evidence="2">
    <location>
        <begin position="147"/>
        <end position="346"/>
    </location>
</feature>
<dbReference type="GO" id="GO:0016881">
    <property type="term" value="F:acid-amino acid ligase activity"/>
    <property type="evidence" value="ECO:0007669"/>
    <property type="project" value="UniProtKB-ARBA"/>
</dbReference>
<dbReference type="Proteomes" id="UP000557688">
    <property type="component" value="Unassembled WGS sequence"/>
</dbReference>
<dbReference type="Gene3D" id="1.10.510.40">
    <property type="match status" value="1"/>
</dbReference>
<evidence type="ECO:0000259" key="3">
    <source>
        <dbReference type="Pfam" id="PF06276"/>
    </source>
</evidence>
<comment type="caution">
    <text evidence="4">The sequence shown here is derived from an EMBL/GenBank/DDBJ whole genome shotgun (WGS) entry which is preliminary data.</text>
</comment>
<reference evidence="4 5" key="1">
    <citation type="submission" date="2020-08" db="EMBL/GenBank/DDBJ databases">
        <title>Genomic Encyclopedia of Type Strains, Phase III (KMG-III): the genomes of soil and plant-associated and newly described type strains.</title>
        <authorList>
            <person name="Whitman W."/>
        </authorList>
    </citation>
    <scope>NUCLEOTIDE SEQUENCE [LARGE SCALE GENOMIC DNA]</scope>
    <source>
        <strain evidence="4 5">CECT 8088</strain>
    </source>
</reference>
<dbReference type="EMBL" id="JACHXV010000009">
    <property type="protein sequence ID" value="MBB3174581.1"/>
    <property type="molecule type" value="Genomic_DNA"/>
</dbReference>
<dbReference type="AlphaFoldDB" id="A0A839V558"/>
<organism evidence="4 5">
    <name type="scientific">Endobacter medicaginis</name>
    <dbReference type="NCBI Taxonomy" id="1181271"/>
    <lineage>
        <taxon>Bacteria</taxon>
        <taxon>Pseudomonadati</taxon>
        <taxon>Pseudomonadota</taxon>
        <taxon>Alphaproteobacteria</taxon>
        <taxon>Acetobacterales</taxon>
        <taxon>Acetobacteraceae</taxon>
        <taxon>Endobacter</taxon>
    </lineage>
</organism>
<dbReference type="Pfam" id="PF04183">
    <property type="entry name" value="IucA_IucC"/>
    <property type="match status" value="1"/>
</dbReference>
<dbReference type="InterPro" id="IPR037455">
    <property type="entry name" value="LucA/IucC-like"/>
</dbReference>
<proteinExistence type="inferred from homology"/>
<name>A0A839V558_9PROT</name>
<dbReference type="InterPro" id="IPR007310">
    <property type="entry name" value="Aerobactin_biosyn_IucA/IucC_N"/>
</dbReference>
<sequence length="567" mass="62034">MNEASPAGTLGAYATREAERYGIECLLNCVLREVALPRGEARLDYRGGDRPEALRTMTVLRMRVGRGRLVIAVAQASRLGRCHFASAPFHRPGPGARWQPLGLDALTQALAPQIATLVADSRDSLELFLRRLHVLPAPLRSSADALRDSEQFQLWGDAMDPAPKARGRVDPTALAYGSPETGSALQLQWFAVDPGLIRWLGPERGEMLDCIAGLPDLYPCHPWAAARLQENPAFRQLLASGRIAPAGLRGLPLYPTGSVRTLYHPALPAMLRMSVPARIDGENGWQAWSELERSVRLSHLLGRVLDTSEAEPGGQTLLLLREPSASTLALDSPGAGQVLADGFGIVYPMQIPVALRDRLRPRVASSLFTWSRNELGRPASIRAIALTVEKLTLPTTEAAVLWLSRYVRLLAGGVMRAWLAHGVALAPRLPDVLIGSDAVGLPARLWLRGTERVRLLRRRWAGEWRQGRVLCDEEEGWRHLVDALLVGNIAEAVFHLALATGVDEAALWGVVRCEFRHLRDRLGGDRLAALCDGEAWPTRRRLGPGEVLLPSAFVGLPEEVETSRAFG</sequence>